<dbReference type="EMBL" id="JAKUCV010004310">
    <property type="protein sequence ID" value="KAJ4835753.1"/>
    <property type="molecule type" value="Genomic_DNA"/>
</dbReference>
<feature type="transmembrane region" description="Helical" evidence="1">
    <location>
        <begin position="444"/>
        <end position="464"/>
    </location>
</feature>
<gene>
    <name evidence="2" type="ORF">Tsubulata_015924</name>
</gene>
<keyword evidence="1" id="KW-0472">Membrane</keyword>
<keyword evidence="1" id="KW-0812">Transmembrane</keyword>
<organism evidence="2 3">
    <name type="scientific">Turnera subulata</name>
    <dbReference type="NCBI Taxonomy" id="218843"/>
    <lineage>
        <taxon>Eukaryota</taxon>
        <taxon>Viridiplantae</taxon>
        <taxon>Streptophyta</taxon>
        <taxon>Embryophyta</taxon>
        <taxon>Tracheophyta</taxon>
        <taxon>Spermatophyta</taxon>
        <taxon>Magnoliopsida</taxon>
        <taxon>eudicotyledons</taxon>
        <taxon>Gunneridae</taxon>
        <taxon>Pentapetalae</taxon>
        <taxon>rosids</taxon>
        <taxon>fabids</taxon>
        <taxon>Malpighiales</taxon>
        <taxon>Passifloraceae</taxon>
        <taxon>Turnera</taxon>
    </lineage>
</organism>
<dbReference type="Proteomes" id="UP001141552">
    <property type="component" value="Unassembled WGS sequence"/>
</dbReference>
<keyword evidence="1" id="KW-1133">Transmembrane helix</keyword>
<evidence type="ECO:0000313" key="2">
    <source>
        <dbReference type="EMBL" id="KAJ4835753.1"/>
    </source>
</evidence>
<accession>A0A9Q0JBU8</accession>
<dbReference type="AlphaFoldDB" id="A0A9Q0JBU8"/>
<evidence type="ECO:0000256" key="1">
    <source>
        <dbReference type="SAM" id="Phobius"/>
    </source>
</evidence>
<sequence>MGFKGAILEEEAGDQLNGGGHGHSQPVAGGVAHEFRDTNNVQNKFKRLTDLLLEDEKRAPSILRDNRYLEDHMKPKVFVLGPIHHIKNENLPVEKFKQKLAARFIRDYLLEQESVYYNILVNIERFRLCYQEEVIKDYTNEELSWMLFVDGCALLFYILCYVSKDLYRLGIEILPVAHVVNDIFLLENQLPYGILDILMEGTKSGEDISSFVHAFVKIYSMVSGTVTGTEKITEHMPDHLLELLWIIMRRLDRPYNEIRRRFLRARKIRRLYSTAKQFIHWSPSRSVMELKAVRIHLRPSQSNVVTDVSFKPGIFSGFLELPRLIVDDSTAVKLSNLIAYEMSPDITSDMMVTSYVCFLNSIIANVEDVEELRSAGVIINFLPSDNDVFQLFRQMASNLAPNSAIFDDINRQIQEHLDRKGRTTVASWLADAAQVYFKTPWSTIAVLAAALAILLSTVQTYFTIFPR</sequence>
<dbReference type="Pfam" id="PF03140">
    <property type="entry name" value="DUF247"/>
    <property type="match status" value="1"/>
</dbReference>
<proteinExistence type="predicted"/>
<keyword evidence="3" id="KW-1185">Reference proteome</keyword>
<feature type="non-terminal residue" evidence="2">
    <location>
        <position position="1"/>
    </location>
</feature>
<dbReference type="InterPro" id="IPR004158">
    <property type="entry name" value="DUF247_pln"/>
</dbReference>
<reference evidence="2" key="2">
    <citation type="journal article" date="2023" name="Plants (Basel)">
        <title>Annotation of the Turnera subulata (Passifloraceae) Draft Genome Reveals the S-Locus Evolved after the Divergence of Turneroideae from Passifloroideae in a Stepwise Manner.</title>
        <authorList>
            <person name="Henning P.M."/>
            <person name="Roalson E.H."/>
            <person name="Mir W."/>
            <person name="McCubbin A.G."/>
            <person name="Shore J.S."/>
        </authorList>
    </citation>
    <scope>NUCLEOTIDE SEQUENCE</scope>
    <source>
        <strain evidence="2">F60SS</strain>
    </source>
</reference>
<dbReference type="OrthoDB" id="1849062at2759"/>
<dbReference type="PANTHER" id="PTHR31549:SF191">
    <property type="entry name" value="DUF247 DOMAIN PROTEIN"/>
    <property type="match status" value="1"/>
</dbReference>
<dbReference type="PANTHER" id="PTHR31549">
    <property type="entry name" value="PROTEIN, PUTATIVE (DUF247)-RELATED-RELATED"/>
    <property type="match status" value="1"/>
</dbReference>
<protein>
    <submittedName>
        <fullName evidence="2">Uncharacterized protein</fullName>
    </submittedName>
</protein>
<name>A0A9Q0JBU8_9ROSI</name>
<reference evidence="2" key="1">
    <citation type="submission" date="2022-02" db="EMBL/GenBank/DDBJ databases">
        <authorList>
            <person name="Henning P.M."/>
            <person name="McCubbin A.G."/>
            <person name="Shore J.S."/>
        </authorList>
    </citation>
    <scope>NUCLEOTIDE SEQUENCE</scope>
    <source>
        <strain evidence="2">F60SS</strain>
        <tissue evidence="2">Leaves</tissue>
    </source>
</reference>
<evidence type="ECO:0000313" key="3">
    <source>
        <dbReference type="Proteomes" id="UP001141552"/>
    </source>
</evidence>
<comment type="caution">
    <text evidence="2">The sequence shown here is derived from an EMBL/GenBank/DDBJ whole genome shotgun (WGS) entry which is preliminary data.</text>
</comment>